<sequence length="888" mass="99020">MAFLEEFTSNTQPFELSSMKRRSAVKAMALTSFSTPFLFSQGFTGIRQLFASPTPAYQSTWENWPDLHWIGPEFWGNRLQDWEIQGGKAACVISGPNRTLHILTHQLQDGKQDFEQSITLHWRNDTVKGKSKAYAGFRVGAKGKFADYRSAAVFGQGLDLGVNGLGQLQIGEQSSDASLDLSQAIYLRMQAKWSGNAYSLTLSASNDPSFAKPIQIQSEGLKPEDLSGNLAIIAHTPKEDQADEALAAFADWKFSGEKITADTKQIFGPIVFAQYTVHRKVLKLTAQLAPVEKVSGLEVQLQLHQGGKWETVAISALDLEGRYAHFRVENWDKKEMVPYRVFLDFPLKNGKQEFFYAGEIATQPNPSENLKVAVFSCNADYGFPDQEVSDHVNLHQPDMAMFLGDQFYEGTGGFGIQTSPLEKAYLDYLHKWYMFGWSYREIFRNIPAAIIPDDHDVYHGNVWGEGGEHAPSDEGWGYVAQDQGGYKMPAAWVNMIQRTQTCHLPDAFDPTPVKQGIGVYYTDWVYGGVSFAILEDRKFKTAPKNILPKEAQVVNGFIQNLDFDIKKHYDIDADLLGQRQMDFLENWIQDWDVDIQMKSVLSQTNFCTVATLPEGSIIDSIVPRLPIPKFGEYVSGDAPTTDMDSNGWPQKGRDEAVRTIRKSFALHIAGDQHLPSTVQYGVDEFGDSGFAFAGPALNNLFPRRWWPKVPEGHQPIPGKAPNTGNYHDGFGNKMTIHAVANPYQTGILPALIHDRSTGYGIITFDKKNRSMAIECWPRYVNPVKNPKGQFAGWPIQISEADNYGRKAAGFLDTLKFQGVESPLVSVFNETTGELEYNLRANGGTFAPKTFSDSPHRVEVKNLQTGETKSFPGLKPSPTSAGEILIAFS</sequence>
<dbReference type="Gene3D" id="3.60.21.70">
    <property type="entry name" value="PhoD-like phosphatase"/>
    <property type="match status" value="1"/>
</dbReference>
<dbReference type="EMBL" id="BAAAFI010000010">
    <property type="protein sequence ID" value="GAA0879244.1"/>
    <property type="molecule type" value="Genomic_DNA"/>
</dbReference>
<dbReference type="InterPro" id="IPR038607">
    <property type="entry name" value="PhoD-like_sf"/>
</dbReference>
<dbReference type="PANTHER" id="PTHR43606">
    <property type="entry name" value="PHOSPHATASE, PUTATIVE (AFU_ORTHOLOGUE AFUA_6G08710)-RELATED"/>
    <property type="match status" value="1"/>
</dbReference>
<dbReference type="InterPro" id="IPR029052">
    <property type="entry name" value="Metallo-depent_PP-like"/>
</dbReference>
<feature type="domain" description="PhoD-like phosphatase metallophosphatase" evidence="1">
    <location>
        <begin position="373"/>
        <end position="680"/>
    </location>
</feature>
<protein>
    <recommendedName>
        <fullName evidence="1">PhoD-like phosphatase metallophosphatase domain-containing protein</fullName>
    </recommendedName>
</protein>
<evidence type="ECO:0000259" key="1">
    <source>
        <dbReference type="Pfam" id="PF09423"/>
    </source>
</evidence>
<organism evidence="2 3">
    <name type="scientific">Algoriphagus jejuensis</name>
    <dbReference type="NCBI Taxonomy" id="419934"/>
    <lineage>
        <taxon>Bacteria</taxon>
        <taxon>Pseudomonadati</taxon>
        <taxon>Bacteroidota</taxon>
        <taxon>Cytophagia</taxon>
        <taxon>Cytophagales</taxon>
        <taxon>Cyclobacteriaceae</taxon>
        <taxon>Algoriphagus</taxon>
    </lineage>
</organism>
<dbReference type="SUPFAM" id="SSF56300">
    <property type="entry name" value="Metallo-dependent phosphatases"/>
    <property type="match status" value="1"/>
</dbReference>
<reference evidence="2 3" key="1">
    <citation type="journal article" date="2019" name="Int. J. Syst. Evol. Microbiol.">
        <title>The Global Catalogue of Microorganisms (GCM) 10K type strain sequencing project: providing services to taxonomists for standard genome sequencing and annotation.</title>
        <authorList>
            <consortium name="The Broad Institute Genomics Platform"/>
            <consortium name="The Broad Institute Genome Sequencing Center for Infectious Disease"/>
            <person name="Wu L."/>
            <person name="Ma J."/>
        </authorList>
    </citation>
    <scope>NUCLEOTIDE SEQUENCE [LARGE SCALE GENOMIC DNA]</scope>
    <source>
        <strain evidence="2 3">JCM 16112</strain>
    </source>
</reference>
<evidence type="ECO:0000313" key="2">
    <source>
        <dbReference type="EMBL" id="GAA0879244.1"/>
    </source>
</evidence>
<dbReference type="Proteomes" id="UP001500469">
    <property type="component" value="Unassembled WGS sequence"/>
</dbReference>
<keyword evidence="3" id="KW-1185">Reference proteome</keyword>
<gene>
    <name evidence="2" type="ORF">GCM10009119_22120</name>
</gene>
<dbReference type="PANTHER" id="PTHR43606:SF2">
    <property type="entry name" value="ALKALINE PHOSPHATASE FAMILY PROTEIN (AFU_ORTHOLOGUE AFUA_5G03860)"/>
    <property type="match status" value="1"/>
</dbReference>
<dbReference type="InterPro" id="IPR018946">
    <property type="entry name" value="PhoD-like_MPP"/>
</dbReference>
<evidence type="ECO:0000313" key="3">
    <source>
        <dbReference type="Proteomes" id="UP001500469"/>
    </source>
</evidence>
<proteinExistence type="predicted"/>
<accession>A0ABN1N083</accession>
<name>A0ABN1N083_9BACT</name>
<dbReference type="Pfam" id="PF09423">
    <property type="entry name" value="PhoD"/>
    <property type="match status" value="1"/>
</dbReference>
<comment type="caution">
    <text evidence="2">The sequence shown here is derived from an EMBL/GenBank/DDBJ whole genome shotgun (WGS) entry which is preliminary data.</text>
</comment>
<dbReference type="InterPro" id="IPR052900">
    <property type="entry name" value="Phospholipid_Metab_Enz"/>
</dbReference>